<dbReference type="RefSeq" id="WP_260594253.1">
    <property type="nucleotide sequence ID" value="NZ_CP104003.1"/>
</dbReference>
<dbReference type="GeneID" id="74941297"/>
<dbReference type="Proteomes" id="UP001057580">
    <property type="component" value="Chromosome"/>
</dbReference>
<evidence type="ECO:0000313" key="1">
    <source>
        <dbReference type="EMBL" id="UWM55201.1"/>
    </source>
</evidence>
<proteinExistence type="predicted"/>
<keyword evidence="2" id="KW-1185">Reference proteome</keyword>
<name>A0A9E7U8U6_9EURY</name>
<gene>
    <name evidence="1" type="ORF">N0B31_02705</name>
</gene>
<dbReference type="EMBL" id="CP104003">
    <property type="protein sequence ID" value="UWM55201.1"/>
    <property type="molecule type" value="Genomic_DNA"/>
</dbReference>
<organism evidence="1 2">
    <name type="scientific">Salinirubellus salinus</name>
    <dbReference type="NCBI Taxonomy" id="1364945"/>
    <lineage>
        <taxon>Archaea</taxon>
        <taxon>Methanobacteriati</taxon>
        <taxon>Methanobacteriota</taxon>
        <taxon>Stenosarchaea group</taxon>
        <taxon>Halobacteria</taxon>
        <taxon>Halobacteriales</taxon>
        <taxon>Natronomonadaceae</taxon>
        <taxon>Salinirubellus</taxon>
    </lineage>
</organism>
<accession>A0A9E7U8U6</accession>
<dbReference type="AlphaFoldDB" id="A0A9E7U8U6"/>
<dbReference type="KEGG" id="ssai:N0B31_02705"/>
<evidence type="ECO:0000313" key="2">
    <source>
        <dbReference type="Proteomes" id="UP001057580"/>
    </source>
</evidence>
<protein>
    <submittedName>
        <fullName evidence="1">Uncharacterized protein</fullName>
    </submittedName>
</protein>
<reference evidence="1" key="1">
    <citation type="submission" date="2022-09" db="EMBL/GenBank/DDBJ databases">
        <title>Diverse halophilic archaea isolated from saline environments.</title>
        <authorList>
            <person name="Cui H.-L."/>
        </authorList>
    </citation>
    <scope>NUCLEOTIDE SEQUENCE</scope>
    <source>
        <strain evidence="1">ZS-35-S2</strain>
    </source>
</reference>
<sequence length="73" mass="8160">MRVIRIPMEEVLLLVGLLGAALAYDSYHESRRTNRNVRELRMDLVDAEVIDGPEPVAALEDVHEQGDDGEDGE</sequence>